<sequence length="443" mass="48526">MPIGIQAGGPRVPGRERRPVARRPLLRAVLQLVVGALADEQVLGGVVERAEHPGDVAQRRVRQHPLGQRLDRFALEVDQQPAGRGAQRLPEMQVAVDALHRARRRDVGDRGELGPERGRVPGQLRHRAHRLGEPADHRRGQVRLPVGVPLAGTQRGDQVGVHLRDRLAEPARLGGEVAAHLVGPQIRLGEQVPHARGRHRPAVRGVRRVGRQHPVRHGGAEQLAADLAEQRRHVRAADPAQRPVQLHVRVGTRGGAAEQLQDRLLVEHHRRVRLLHLDHPAGQAASDDRVRLRPERQPAVVLAAGQLVEQQVRQLVVPQPGVPDVPADGPDPGVLQPVRQRGAPADQQLVALRLAGRVLHLDDQVVQPRLRVAQRYRRHRGHRLHRPVLAGEPALLGQPAGERGGQRLRPIGRGPPAVGGHDVTSSRGLIWNQKNPCPGSVSR</sequence>
<protein>
    <submittedName>
        <fullName evidence="2">Uncharacterized protein</fullName>
    </submittedName>
</protein>
<dbReference type="EMBL" id="AP023355">
    <property type="protein sequence ID" value="BCJ34614.1"/>
    <property type="molecule type" value="Genomic_DNA"/>
</dbReference>
<proteinExistence type="predicted"/>
<accession>A0A7R7DMS7</accession>
<dbReference type="AlphaFoldDB" id="A0A7R7DMS7"/>
<evidence type="ECO:0000313" key="2">
    <source>
        <dbReference type="EMBL" id="BCJ34614.1"/>
    </source>
</evidence>
<evidence type="ECO:0000313" key="3">
    <source>
        <dbReference type="Proteomes" id="UP000611640"/>
    </source>
</evidence>
<name>A0A7R7DMS7_9ACTN</name>
<organism evidence="2 3">
    <name type="scientific">Actinocatenispora thailandica</name>
    <dbReference type="NCBI Taxonomy" id="227318"/>
    <lineage>
        <taxon>Bacteria</taxon>
        <taxon>Bacillati</taxon>
        <taxon>Actinomycetota</taxon>
        <taxon>Actinomycetes</taxon>
        <taxon>Micromonosporales</taxon>
        <taxon>Micromonosporaceae</taxon>
        <taxon>Actinocatenispora</taxon>
    </lineage>
</organism>
<feature type="compositionally biased region" description="Polar residues" evidence="1">
    <location>
        <begin position="423"/>
        <end position="443"/>
    </location>
</feature>
<dbReference type="KEGG" id="atl:Athai_21170"/>
<gene>
    <name evidence="2" type="ORF">Athai_21170</name>
</gene>
<evidence type="ECO:0000256" key="1">
    <source>
        <dbReference type="SAM" id="MobiDB-lite"/>
    </source>
</evidence>
<reference evidence="2 3" key="1">
    <citation type="submission" date="2020-08" db="EMBL/GenBank/DDBJ databases">
        <title>Whole genome shotgun sequence of Actinocatenispora thailandica NBRC 105041.</title>
        <authorList>
            <person name="Komaki H."/>
            <person name="Tamura T."/>
        </authorList>
    </citation>
    <scope>NUCLEOTIDE SEQUENCE [LARGE SCALE GENOMIC DNA]</scope>
    <source>
        <strain evidence="2 3">NBRC 105041</strain>
    </source>
</reference>
<feature type="region of interest" description="Disordered" evidence="1">
    <location>
        <begin position="413"/>
        <end position="443"/>
    </location>
</feature>
<dbReference type="Proteomes" id="UP000611640">
    <property type="component" value="Chromosome"/>
</dbReference>
<keyword evidence="3" id="KW-1185">Reference proteome</keyword>